<gene>
    <name evidence="2" type="ORF">PG996_001243</name>
</gene>
<sequence length="141" mass="15013">MIRAVSSEMVPGAGLMKIRRNRDSPASPCQQPAKRASPAAVSFPLLKATVASHRIASLARQDCEETSMPERAELDLFAGAPGQKPTTIMTPSFLIFLELNTANTTVNKTCSGLNAIASSARVKNGHRPGPARKEWTPTLGS</sequence>
<evidence type="ECO:0000256" key="1">
    <source>
        <dbReference type="SAM" id="MobiDB-lite"/>
    </source>
</evidence>
<organism evidence="2 3">
    <name type="scientific">Apiospora saccharicola</name>
    <dbReference type="NCBI Taxonomy" id="335842"/>
    <lineage>
        <taxon>Eukaryota</taxon>
        <taxon>Fungi</taxon>
        <taxon>Dikarya</taxon>
        <taxon>Ascomycota</taxon>
        <taxon>Pezizomycotina</taxon>
        <taxon>Sordariomycetes</taxon>
        <taxon>Xylariomycetidae</taxon>
        <taxon>Amphisphaeriales</taxon>
        <taxon>Apiosporaceae</taxon>
        <taxon>Apiospora</taxon>
    </lineage>
</organism>
<evidence type="ECO:0000313" key="2">
    <source>
        <dbReference type="EMBL" id="KAK8082462.1"/>
    </source>
</evidence>
<dbReference type="EMBL" id="JAQQWM010000001">
    <property type="protein sequence ID" value="KAK8082462.1"/>
    <property type="molecule type" value="Genomic_DNA"/>
</dbReference>
<evidence type="ECO:0000313" key="3">
    <source>
        <dbReference type="Proteomes" id="UP001446871"/>
    </source>
</evidence>
<keyword evidence="3" id="KW-1185">Reference proteome</keyword>
<proteinExistence type="predicted"/>
<feature type="region of interest" description="Disordered" evidence="1">
    <location>
        <begin position="121"/>
        <end position="141"/>
    </location>
</feature>
<dbReference type="Proteomes" id="UP001446871">
    <property type="component" value="Unassembled WGS sequence"/>
</dbReference>
<reference evidence="2 3" key="1">
    <citation type="submission" date="2023-01" db="EMBL/GenBank/DDBJ databases">
        <title>Analysis of 21 Apiospora genomes using comparative genomics revels a genus with tremendous synthesis potential of carbohydrate active enzymes and secondary metabolites.</title>
        <authorList>
            <person name="Sorensen T."/>
        </authorList>
    </citation>
    <scope>NUCLEOTIDE SEQUENCE [LARGE SCALE GENOMIC DNA]</scope>
    <source>
        <strain evidence="2 3">CBS 83171</strain>
    </source>
</reference>
<accession>A0ABR1WHJ8</accession>
<name>A0ABR1WHJ8_9PEZI</name>
<protein>
    <submittedName>
        <fullName evidence="2">Uncharacterized protein</fullName>
    </submittedName>
</protein>
<comment type="caution">
    <text evidence="2">The sequence shown here is derived from an EMBL/GenBank/DDBJ whole genome shotgun (WGS) entry which is preliminary data.</text>
</comment>